<dbReference type="Proteomes" id="UP000326678">
    <property type="component" value="Chromosome Gxm2"/>
</dbReference>
<dbReference type="EMBL" id="CP045227">
    <property type="protein sequence ID" value="QFS50868.1"/>
    <property type="molecule type" value="Genomic_DNA"/>
</dbReference>
<keyword evidence="2" id="KW-1185">Reference proteome</keyword>
<organism evidence="1 2">
    <name type="scientific">Nostoc sphaeroides CCNUC1</name>
    <dbReference type="NCBI Taxonomy" id="2653204"/>
    <lineage>
        <taxon>Bacteria</taxon>
        <taxon>Bacillati</taxon>
        <taxon>Cyanobacteriota</taxon>
        <taxon>Cyanophyceae</taxon>
        <taxon>Nostocales</taxon>
        <taxon>Nostocaceae</taxon>
        <taxon>Nostoc</taxon>
    </lineage>
</organism>
<evidence type="ECO:0000313" key="2">
    <source>
        <dbReference type="Proteomes" id="UP000326678"/>
    </source>
</evidence>
<dbReference type="KEGG" id="nsh:GXM_08362"/>
<evidence type="ECO:0000313" key="1">
    <source>
        <dbReference type="EMBL" id="QFS50868.1"/>
    </source>
</evidence>
<sequence>MKIFSETFFKAAFDFSELEQTIASTIRLATHNPAALYLFWQRYTYFNGYTSSVISRLASSIAMSRYLFTDPEILVIEEADRGFQISAEIMIAASDEGAYGITHRELAQLLLKRVGDYAKISAEERNQFSQAPAWLDEIVQAVMAGYQGTPGDAVSLIRSIGFHAASEMMGDREYALLDMIIRYENQGVGFDRYLNEQTTPVAIRGHRYDPWCYVVIHGKHEGSGAEARHFDHVVQALNMVVQYRTESEQQIIEWVLEGYQAFVELQQRLFREIYRECLQLLEDSQTGNLVSV</sequence>
<protein>
    <submittedName>
        <fullName evidence="1">Uncharacterized protein</fullName>
    </submittedName>
</protein>
<proteinExistence type="predicted"/>
<reference evidence="1 2" key="1">
    <citation type="submission" date="2019-10" db="EMBL/GenBank/DDBJ databases">
        <title>Genomic and transcriptomic insights into the perfect genentic adaptation of a filamentous nitrogen-fixing cyanobacterium to rice fields.</title>
        <authorList>
            <person name="Chen Z."/>
        </authorList>
    </citation>
    <scope>NUCLEOTIDE SEQUENCE [LARGE SCALE GENOMIC DNA]</scope>
    <source>
        <strain evidence="1">CCNUC1</strain>
    </source>
</reference>
<gene>
    <name evidence="1" type="ORF">GXM_08362</name>
</gene>
<accession>A0A5P8WDN7</accession>
<dbReference type="RefSeq" id="WP_152591653.1">
    <property type="nucleotide sequence ID" value="NZ_CP045227.1"/>
</dbReference>
<dbReference type="AlphaFoldDB" id="A0A5P8WDN7"/>
<name>A0A5P8WDN7_9NOSO</name>